<dbReference type="Pfam" id="PF03595">
    <property type="entry name" value="SLAC1"/>
    <property type="match status" value="1"/>
</dbReference>
<feature type="transmembrane region" description="Helical" evidence="8">
    <location>
        <begin position="60"/>
        <end position="80"/>
    </location>
</feature>
<feature type="transmembrane region" description="Helical" evidence="8">
    <location>
        <begin position="224"/>
        <end position="248"/>
    </location>
</feature>
<keyword evidence="7 8" id="KW-0472">Membrane</keyword>
<dbReference type="CDD" id="cd09318">
    <property type="entry name" value="TDT_SSU1"/>
    <property type="match status" value="1"/>
</dbReference>
<dbReference type="GO" id="GO:0000319">
    <property type="term" value="F:sulfite transmembrane transporter activity"/>
    <property type="evidence" value="ECO:0007669"/>
    <property type="project" value="TreeGrafter"/>
</dbReference>
<sequence>MGSIPTPSDHLPDLDSSEVTYPGYDIAAPAAPTNSEELKNDKYRENRRGWRRIVVNFTPSWFTVTMGTGITSVLLHNLPYHGRWLFYVSSQAVFLVGFATIINMIVFVCVPAWGDWAANFAWALWWIDVVMATACSLYIPHCIMRTEGITLDQVNPSWLFPVIADIVASTSGAIVANVLPNDQHAIWTVITSYILWGTSVPMAIVILAMYYNRLMIHDILPGQVAVASFIAIGPLGMGAAAIQLLGQVSLKLFAKNDFIPKAPLAGQFFYLAGILTALILWGFAVVWLFFALATNIRRQITFNLTWWAFTFPLGVFTVATTTLAQELPSKFFKVLGTIFSVAEFLLWIMVACGTIKASLNGQLFQPAPLEAWEKKAKEVEETEKTEDSPV</sequence>
<comment type="subcellular location">
    <subcellularLocation>
        <location evidence="1">Cell membrane</location>
        <topology evidence="1">Multi-pass membrane protein</topology>
    </subcellularLocation>
</comment>
<dbReference type="Proteomes" id="UP000573603">
    <property type="component" value="Unassembled WGS sequence"/>
</dbReference>
<feature type="transmembrane region" description="Helical" evidence="8">
    <location>
        <begin position="304"/>
        <end position="325"/>
    </location>
</feature>
<evidence type="ECO:0000256" key="4">
    <source>
        <dbReference type="ARBA" id="ARBA00022475"/>
    </source>
</evidence>
<evidence type="ECO:0000256" key="7">
    <source>
        <dbReference type="ARBA" id="ARBA00023136"/>
    </source>
</evidence>
<evidence type="ECO:0000256" key="1">
    <source>
        <dbReference type="ARBA" id="ARBA00004651"/>
    </source>
</evidence>
<dbReference type="PANTHER" id="PTHR31686">
    <property type="match status" value="1"/>
</dbReference>
<keyword evidence="5 8" id="KW-0812">Transmembrane</keyword>
<dbReference type="GO" id="GO:0005886">
    <property type="term" value="C:plasma membrane"/>
    <property type="evidence" value="ECO:0007669"/>
    <property type="project" value="UniProtKB-SubCell"/>
</dbReference>
<dbReference type="Gene3D" id="1.50.10.150">
    <property type="entry name" value="Voltage-dependent anion channel"/>
    <property type="match status" value="1"/>
</dbReference>
<dbReference type="InterPro" id="IPR004695">
    <property type="entry name" value="SLAC1/Mae1/Ssu1/TehA"/>
</dbReference>
<dbReference type="PANTHER" id="PTHR31686:SF1">
    <property type="entry name" value="SULFITE EFFLUX PUMP SSU1"/>
    <property type="match status" value="1"/>
</dbReference>
<evidence type="ECO:0000256" key="5">
    <source>
        <dbReference type="ARBA" id="ARBA00022692"/>
    </source>
</evidence>
<evidence type="ECO:0000256" key="3">
    <source>
        <dbReference type="ARBA" id="ARBA00022448"/>
    </source>
</evidence>
<feature type="transmembrane region" description="Helical" evidence="8">
    <location>
        <begin position="331"/>
        <end position="355"/>
    </location>
</feature>
<evidence type="ECO:0008006" key="11">
    <source>
        <dbReference type="Google" id="ProtNLM"/>
    </source>
</evidence>
<comment type="similarity">
    <text evidence="2">Belongs to the tellurite-resistance/dicarboxylate transporter (TDT) family.</text>
</comment>
<organism evidence="9 10">
    <name type="scientific">Fusarium anthophilum</name>
    <dbReference type="NCBI Taxonomy" id="48485"/>
    <lineage>
        <taxon>Eukaryota</taxon>
        <taxon>Fungi</taxon>
        <taxon>Dikarya</taxon>
        <taxon>Ascomycota</taxon>
        <taxon>Pezizomycotina</taxon>
        <taxon>Sordariomycetes</taxon>
        <taxon>Hypocreomycetidae</taxon>
        <taxon>Hypocreales</taxon>
        <taxon>Nectriaceae</taxon>
        <taxon>Fusarium</taxon>
        <taxon>Fusarium fujikuroi species complex</taxon>
    </lineage>
</organism>
<feature type="transmembrane region" description="Helical" evidence="8">
    <location>
        <begin position="185"/>
        <end position="212"/>
    </location>
</feature>
<keyword evidence="3" id="KW-0813">Transport</keyword>
<evidence type="ECO:0000256" key="8">
    <source>
        <dbReference type="SAM" id="Phobius"/>
    </source>
</evidence>
<dbReference type="InterPro" id="IPR051629">
    <property type="entry name" value="Sulfite_efflux_TDT"/>
</dbReference>
<accession>A0A8H5DPZ0</accession>
<dbReference type="AlphaFoldDB" id="A0A8H5DPZ0"/>
<feature type="transmembrane region" description="Helical" evidence="8">
    <location>
        <begin position="268"/>
        <end position="292"/>
    </location>
</feature>
<feature type="transmembrane region" description="Helical" evidence="8">
    <location>
        <begin position="120"/>
        <end position="139"/>
    </location>
</feature>
<dbReference type="InterPro" id="IPR038665">
    <property type="entry name" value="Voltage-dep_anion_channel_sf"/>
</dbReference>
<protein>
    <recommendedName>
        <fullName evidence="11">Sulfite efflux pump SSU1</fullName>
    </recommendedName>
</protein>
<evidence type="ECO:0000256" key="2">
    <source>
        <dbReference type="ARBA" id="ARBA00008566"/>
    </source>
</evidence>
<feature type="transmembrane region" description="Helical" evidence="8">
    <location>
        <begin position="92"/>
        <end position="114"/>
    </location>
</feature>
<name>A0A8H5DPZ0_9HYPO</name>
<comment type="caution">
    <text evidence="9">The sequence shown here is derived from an EMBL/GenBank/DDBJ whole genome shotgun (WGS) entry which is preliminary data.</text>
</comment>
<keyword evidence="10" id="KW-1185">Reference proteome</keyword>
<feature type="transmembrane region" description="Helical" evidence="8">
    <location>
        <begin position="159"/>
        <end position="179"/>
    </location>
</feature>
<evidence type="ECO:0000313" key="9">
    <source>
        <dbReference type="EMBL" id="KAF5231380.1"/>
    </source>
</evidence>
<reference evidence="9 10" key="1">
    <citation type="journal article" date="2020" name="BMC Genomics">
        <title>Correction to: Identification and distribution of gene clusters required for synthesis of sphingolipid metabolism inhibitors in diverse species of the filamentous fungus Fusarium.</title>
        <authorList>
            <person name="Kim H.S."/>
            <person name="Lohmar J.M."/>
            <person name="Busman M."/>
            <person name="Brown D.W."/>
            <person name="Naumann T.A."/>
            <person name="Divon H.H."/>
            <person name="Lysoe E."/>
            <person name="Uhlig S."/>
            <person name="Proctor R.H."/>
        </authorList>
    </citation>
    <scope>NUCLEOTIDE SEQUENCE [LARGE SCALE GENOMIC DNA]</scope>
    <source>
        <strain evidence="9 10">NRRL 25214</strain>
    </source>
</reference>
<evidence type="ECO:0000256" key="6">
    <source>
        <dbReference type="ARBA" id="ARBA00022989"/>
    </source>
</evidence>
<proteinExistence type="inferred from homology"/>
<gene>
    <name evidence="9" type="ORF">FANTH_13426</name>
</gene>
<keyword evidence="6 8" id="KW-1133">Transmembrane helix</keyword>
<evidence type="ECO:0000313" key="10">
    <source>
        <dbReference type="Proteomes" id="UP000573603"/>
    </source>
</evidence>
<keyword evidence="4" id="KW-1003">Cell membrane</keyword>
<dbReference type="EMBL" id="JABEVY010000483">
    <property type="protein sequence ID" value="KAF5231380.1"/>
    <property type="molecule type" value="Genomic_DNA"/>
</dbReference>